<keyword evidence="8" id="KW-1133">Transmembrane helix</keyword>
<evidence type="ECO:0000259" key="9">
    <source>
        <dbReference type="Pfam" id="PF00725"/>
    </source>
</evidence>
<dbReference type="PANTHER" id="PTHR43561">
    <property type="match status" value="1"/>
</dbReference>
<evidence type="ECO:0000313" key="12">
    <source>
        <dbReference type="Proteomes" id="UP001209107"/>
    </source>
</evidence>
<dbReference type="InterPro" id="IPR052242">
    <property type="entry name" value="Mito_3-hydroxyacyl-CoA_DH"/>
</dbReference>
<dbReference type="Pfam" id="PF02737">
    <property type="entry name" value="3HCDH_N"/>
    <property type="match status" value="1"/>
</dbReference>
<feature type="domain" description="3-hydroxyacyl-CoA dehydrogenase NAD binding" evidence="10">
    <location>
        <begin position="5"/>
        <end position="183"/>
    </location>
</feature>
<accession>A0ABT3JQV3</accession>
<dbReference type="InterPro" id="IPR013328">
    <property type="entry name" value="6PGD_dom2"/>
</dbReference>
<keyword evidence="8" id="KW-0472">Membrane</keyword>
<evidence type="ECO:0000259" key="10">
    <source>
        <dbReference type="Pfam" id="PF02737"/>
    </source>
</evidence>
<proteinExistence type="predicted"/>
<comment type="pathway">
    <text evidence="1">Lipid metabolism; fatty acid beta-oxidation.</text>
</comment>
<keyword evidence="4" id="KW-0520">NAD</keyword>
<dbReference type="InterPro" id="IPR006108">
    <property type="entry name" value="3HC_DH_C"/>
</dbReference>
<dbReference type="Proteomes" id="UP001209107">
    <property type="component" value="Unassembled WGS sequence"/>
</dbReference>
<dbReference type="PIRSF" id="PIRSF000105">
    <property type="entry name" value="HCDH"/>
    <property type="match status" value="1"/>
</dbReference>
<evidence type="ECO:0000256" key="1">
    <source>
        <dbReference type="ARBA" id="ARBA00005005"/>
    </source>
</evidence>
<comment type="caution">
    <text evidence="11">The sequence shown here is derived from an EMBL/GenBank/DDBJ whole genome shotgun (WGS) entry which is preliminary data.</text>
</comment>
<sequence>MSIKNVVVAGSGVLGFQIAVQCAYFGYKVMVYDVNDEALSKAKNRFDVLAEEYKNYLKADEEKIQNTKNNLTYSTDLKASLQDADLLIEAVPESIDIKKDFWEKASEHAPEKTIFASNSSTLLPSRLSTFTDRPEKFIHLHFANHIMVRNMAEIMGSDQTDPTVYNEIVEFAKSIAMLPVELKKEKSGYVLNSLLIPLLVAGLALWANDVADPATIDKTWRIATGAPFGPMAILDLNGMNTNYNILKEISGELTQKIAEKLKTELIDKGKLGQQSGEGFYKYPDPEWQSKDFLKA</sequence>
<evidence type="ECO:0000256" key="6">
    <source>
        <dbReference type="ARBA" id="ARBA00049556"/>
    </source>
</evidence>
<reference evidence="11 12" key="1">
    <citation type="submission" date="2022-10" db="EMBL/GenBank/DDBJ databases">
        <title>Kaistella sp. BT-6-1-3.</title>
        <authorList>
            <person name="Ai J."/>
            <person name="Deng Z."/>
        </authorList>
    </citation>
    <scope>NUCLEOTIDE SEQUENCE [LARGE SCALE GENOMIC DNA]</scope>
    <source>
        <strain evidence="11 12">BT6-1-3</strain>
    </source>
</reference>
<keyword evidence="5" id="KW-0443">Lipid metabolism</keyword>
<evidence type="ECO:0000256" key="7">
    <source>
        <dbReference type="SAM" id="Coils"/>
    </source>
</evidence>
<dbReference type="Pfam" id="PF00725">
    <property type="entry name" value="3HCDH"/>
    <property type="match status" value="1"/>
</dbReference>
<evidence type="ECO:0000256" key="3">
    <source>
        <dbReference type="ARBA" id="ARBA00023002"/>
    </source>
</evidence>
<gene>
    <name evidence="11" type="ORF">OK344_13320</name>
</gene>
<dbReference type="SUPFAM" id="SSF48179">
    <property type="entry name" value="6-phosphogluconate dehydrogenase C-terminal domain-like"/>
    <property type="match status" value="1"/>
</dbReference>
<feature type="coiled-coil region" evidence="7">
    <location>
        <begin position="39"/>
        <end position="70"/>
    </location>
</feature>
<comment type="catalytic activity">
    <reaction evidence="6">
        <text>a (3S)-3-hydroxyacyl-CoA + NAD(+) = a 3-oxoacyl-CoA + NADH + H(+)</text>
        <dbReference type="Rhea" id="RHEA:22432"/>
        <dbReference type="ChEBI" id="CHEBI:15378"/>
        <dbReference type="ChEBI" id="CHEBI:57318"/>
        <dbReference type="ChEBI" id="CHEBI:57540"/>
        <dbReference type="ChEBI" id="CHEBI:57945"/>
        <dbReference type="ChEBI" id="CHEBI:90726"/>
        <dbReference type="EC" id="1.1.1.35"/>
    </reaction>
</comment>
<organism evidence="11 12">
    <name type="scientific">Kaistella yananensis</name>
    <dbReference type="NCBI Taxonomy" id="2989820"/>
    <lineage>
        <taxon>Bacteria</taxon>
        <taxon>Pseudomonadati</taxon>
        <taxon>Bacteroidota</taxon>
        <taxon>Flavobacteriia</taxon>
        <taxon>Flavobacteriales</taxon>
        <taxon>Weeksellaceae</taxon>
        <taxon>Chryseobacterium group</taxon>
        <taxon>Kaistella</taxon>
    </lineage>
</organism>
<dbReference type="InterPro" id="IPR006176">
    <property type="entry name" value="3-OHacyl-CoA_DH_NAD-bd"/>
</dbReference>
<dbReference type="NCBIfam" id="NF006143">
    <property type="entry name" value="PRK08293.1"/>
    <property type="match status" value="1"/>
</dbReference>
<dbReference type="Gene3D" id="3.40.50.720">
    <property type="entry name" value="NAD(P)-binding Rossmann-like Domain"/>
    <property type="match status" value="1"/>
</dbReference>
<keyword evidence="2" id="KW-0276">Fatty acid metabolism</keyword>
<name>A0ABT3JQV3_9FLAO</name>
<dbReference type="EMBL" id="JAPCHZ010000010">
    <property type="protein sequence ID" value="MCW4453178.1"/>
    <property type="molecule type" value="Genomic_DNA"/>
</dbReference>
<evidence type="ECO:0000313" key="11">
    <source>
        <dbReference type="EMBL" id="MCW4453178.1"/>
    </source>
</evidence>
<keyword evidence="7" id="KW-0175">Coiled coil</keyword>
<evidence type="ECO:0000256" key="8">
    <source>
        <dbReference type="SAM" id="Phobius"/>
    </source>
</evidence>
<dbReference type="GO" id="GO:0003857">
    <property type="term" value="F:(3S)-3-hydroxyacyl-CoA dehydrogenase (NAD+) activity"/>
    <property type="evidence" value="ECO:0007669"/>
    <property type="project" value="UniProtKB-EC"/>
</dbReference>
<feature type="domain" description="3-hydroxyacyl-CoA dehydrogenase C-terminal" evidence="9">
    <location>
        <begin position="188"/>
        <end position="282"/>
    </location>
</feature>
<keyword evidence="12" id="KW-1185">Reference proteome</keyword>
<keyword evidence="3 11" id="KW-0560">Oxidoreductase</keyword>
<dbReference type="InterPro" id="IPR008927">
    <property type="entry name" value="6-PGluconate_DH-like_C_sf"/>
</dbReference>
<protein>
    <submittedName>
        <fullName evidence="11">3-hydroxyacyl-CoA dehydrogenase</fullName>
        <ecNumber evidence="11">1.1.1.35</ecNumber>
    </submittedName>
</protein>
<keyword evidence="8" id="KW-0812">Transmembrane</keyword>
<dbReference type="Gene3D" id="1.10.1040.10">
    <property type="entry name" value="N-(1-d-carboxylethyl)-l-norvaline Dehydrogenase, domain 2"/>
    <property type="match status" value="1"/>
</dbReference>
<dbReference type="EC" id="1.1.1.35" evidence="11"/>
<evidence type="ECO:0000256" key="2">
    <source>
        <dbReference type="ARBA" id="ARBA00022832"/>
    </source>
</evidence>
<evidence type="ECO:0000256" key="4">
    <source>
        <dbReference type="ARBA" id="ARBA00023027"/>
    </source>
</evidence>
<feature type="transmembrane region" description="Helical" evidence="8">
    <location>
        <begin position="6"/>
        <end position="27"/>
    </location>
</feature>
<evidence type="ECO:0000256" key="5">
    <source>
        <dbReference type="ARBA" id="ARBA00023098"/>
    </source>
</evidence>
<dbReference type="PANTHER" id="PTHR43561:SF3">
    <property type="entry name" value="HYDROXYACYL-COENZYME A DEHYDROGENASE, MITOCHONDRIAL"/>
    <property type="match status" value="1"/>
</dbReference>
<dbReference type="InterPro" id="IPR022694">
    <property type="entry name" value="3-OHacyl-CoA_DH"/>
</dbReference>
<dbReference type="InterPro" id="IPR036291">
    <property type="entry name" value="NAD(P)-bd_dom_sf"/>
</dbReference>
<dbReference type="SUPFAM" id="SSF51735">
    <property type="entry name" value="NAD(P)-binding Rossmann-fold domains"/>
    <property type="match status" value="1"/>
</dbReference>